<dbReference type="EMBL" id="BSPD01000073">
    <property type="protein sequence ID" value="GLS27278.1"/>
    <property type="molecule type" value="Genomic_DNA"/>
</dbReference>
<evidence type="ECO:0000313" key="1">
    <source>
        <dbReference type="EMBL" id="GLS27278.1"/>
    </source>
</evidence>
<dbReference type="InterPro" id="IPR046493">
    <property type="entry name" value="DUF6586"/>
</dbReference>
<evidence type="ECO:0000313" key="2">
    <source>
        <dbReference type="Proteomes" id="UP001156870"/>
    </source>
</evidence>
<dbReference type="Proteomes" id="UP001156870">
    <property type="component" value="Unassembled WGS sequence"/>
</dbReference>
<proteinExistence type="predicted"/>
<accession>A0AA37T4Y2</accession>
<sequence length="209" mass="22979">MHSQYNDVRILAKRTNQKLSQAKVCLQLLDRHSETPVASPIMASAMMESAVSHTWSALCLFIAECLQAKGLEIARCRLGHPLLESEEKMDVMSLESLPPNSLILVCCRLVANAQVSIAELQWLKNSAGHPDSELSQLIEAKSVVLGERLGRFVISNKKDHNLIATSSSAGQGSFDPMNKTSEVSAERVSAMVTWLSDFVAQQREAQNEC</sequence>
<comment type="caution">
    <text evidence="1">The sequence shown here is derived from an EMBL/GenBank/DDBJ whole genome shotgun (WGS) entry which is preliminary data.</text>
</comment>
<protein>
    <submittedName>
        <fullName evidence="1">Uncharacterized protein</fullName>
    </submittedName>
</protein>
<dbReference type="AlphaFoldDB" id="A0AA37T4Y2"/>
<reference evidence="1 2" key="1">
    <citation type="journal article" date="2014" name="Int. J. Syst. Evol. Microbiol.">
        <title>Complete genome sequence of Corynebacterium casei LMG S-19264T (=DSM 44701T), isolated from a smear-ripened cheese.</title>
        <authorList>
            <consortium name="US DOE Joint Genome Institute (JGI-PGF)"/>
            <person name="Walter F."/>
            <person name="Albersmeier A."/>
            <person name="Kalinowski J."/>
            <person name="Ruckert C."/>
        </authorList>
    </citation>
    <scope>NUCLEOTIDE SEQUENCE [LARGE SCALE GENOMIC DNA]</scope>
    <source>
        <strain evidence="1 2">NBRC 110095</strain>
    </source>
</reference>
<keyword evidence="2" id="KW-1185">Reference proteome</keyword>
<dbReference type="RefSeq" id="WP_232593800.1">
    <property type="nucleotide sequence ID" value="NZ_BSPD01000073.1"/>
</dbReference>
<dbReference type="Pfam" id="PF20227">
    <property type="entry name" value="DUF6586"/>
    <property type="match status" value="1"/>
</dbReference>
<organism evidence="1 2">
    <name type="scientific">Marinibactrum halimedae</name>
    <dbReference type="NCBI Taxonomy" id="1444977"/>
    <lineage>
        <taxon>Bacteria</taxon>
        <taxon>Pseudomonadati</taxon>
        <taxon>Pseudomonadota</taxon>
        <taxon>Gammaproteobacteria</taxon>
        <taxon>Cellvibrionales</taxon>
        <taxon>Cellvibrionaceae</taxon>
        <taxon>Marinibactrum</taxon>
    </lineage>
</organism>
<name>A0AA37T4Y2_9GAMM</name>
<gene>
    <name evidence="1" type="ORF">GCM10007877_29970</name>
</gene>